<dbReference type="GO" id="GO:0005886">
    <property type="term" value="C:plasma membrane"/>
    <property type="evidence" value="ECO:0007669"/>
    <property type="project" value="TreeGrafter"/>
</dbReference>
<sequence length="192" mass="21561">MRGLSAALTPTRDPDRYAEKVTTRAGKGPNRDVKVVRRLYQRFRSLLHELTKFGTIGAAAFLLDTGLYNAFLLGIGWGPMTSKVIATTLSATFAYLGNRYWTFRHREQSGLGREYFLFFLLNGIALLFGVLVIGFTARTLNLTDGLSLNIANFVGVGLGTLFRYWSYKKWVFLEATTPIPAELPEIGIRQDR</sequence>
<dbReference type="InterPro" id="IPR051401">
    <property type="entry name" value="GtrA_CellWall_Glycosyl"/>
</dbReference>
<dbReference type="Pfam" id="PF04138">
    <property type="entry name" value="GtrA_DPMS_TM"/>
    <property type="match status" value="1"/>
</dbReference>
<comment type="subcellular location">
    <subcellularLocation>
        <location evidence="1">Membrane</location>
        <topology evidence="1">Multi-pass membrane protein</topology>
    </subcellularLocation>
</comment>
<protein>
    <submittedName>
        <fullName evidence="8">Putative flippase GtrA (Transmembrane translocase of bactoprenol-linked glucose)</fullName>
    </submittedName>
</protein>
<dbReference type="STRING" id="46177.SAMN05660976_03987"/>
<keyword evidence="3 6" id="KW-0812">Transmembrane</keyword>
<proteinExistence type="inferred from homology"/>
<dbReference type="GO" id="GO:0000271">
    <property type="term" value="P:polysaccharide biosynthetic process"/>
    <property type="evidence" value="ECO:0007669"/>
    <property type="project" value="InterPro"/>
</dbReference>
<organism evidence="8 9">
    <name type="scientific">Nonomuraea pusilla</name>
    <dbReference type="NCBI Taxonomy" id="46177"/>
    <lineage>
        <taxon>Bacteria</taxon>
        <taxon>Bacillati</taxon>
        <taxon>Actinomycetota</taxon>
        <taxon>Actinomycetes</taxon>
        <taxon>Streptosporangiales</taxon>
        <taxon>Streptosporangiaceae</taxon>
        <taxon>Nonomuraea</taxon>
    </lineage>
</organism>
<comment type="similarity">
    <text evidence="2">Belongs to the GtrA family.</text>
</comment>
<dbReference type="PANTHER" id="PTHR38459">
    <property type="entry name" value="PROPHAGE BACTOPRENOL-LINKED GLUCOSE TRANSLOCASE HOMOLOG"/>
    <property type="match status" value="1"/>
</dbReference>
<evidence type="ECO:0000313" key="8">
    <source>
        <dbReference type="EMBL" id="SEM04082.1"/>
    </source>
</evidence>
<feature type="transmembrane region" description="Helical" evidence="6">
    <location>
        <begin position="53"/>
        <end position="78"/>
    </location>
</feature>
<evidence type="ECO:0000256" key="1">
    <source>
        <dbReference type="ARBA" id="ARBA00004141"/>
    </source>
</evidence>
<dbReference type="AlphaFoldDB" id="A0A1H7V4A7"/>
<name>A0A1H7V4A7_9ACTN</name>
<evidence type="ECO:0000256" key="2">
    <source>
        <dbReference type="ARBA" id="ARBA00009399"/>
    </source>
</evidence>
<evidence type="ECO:0000256" key="4">
    <source>
        <dbReference type="ARBA" id="ARBA00022989"/>
    </source>
</evidence>
<feature type="domain" description="GtrA/DPMS transmembrane" evidence="7">
    <location>
        <begin position="52"/>
        <end position="172"/>
    </location>
</feature>
<accession>A0A1H7V4A7</accession>
<feature type="transmembrane region" description="Helical" evidence="6">
    <location>
        <begin position="115"/>
        <end position="140"/>
    </location>
</feature>
<evidence type="ECO:0000256" key="6">
    <source>
        <dbReference type="SAM" id="Phobius"/>
    </source>
</evidence>
<feature type="transmembrane region" description="Helical" evidence="6">
    <location>
        <begin position="84"/>
        <end position="103"/>
    </location>
</feature>
<keyword evidence="4 6" id="KW-1133">Transmembrane helix</keyword>
<gene>
    <name evidence="8" type="ORF">SAMN05660976_03987</name>
</gene>
<evidence type="ECO:0000256" key="5">
    <source>
        <dbReference type="ARBA" id="ARBA00023136"/>
    </source>
</evidence>
<dbReference type="InterPro" id="IPR007267">
    <property type="entry name" value="GtrA_DPMS_TM"/>
</dbReference>
<reference evidence="8 9" key="1">
    <citation type="submission" date="2016-10" db="EMBL/GenBank/DDBJ databases">
        <authorList>
            <person name="de Groot N.N."/>
        </authorList>
    </citation>
    <scope>NUCLEOTIDE SEQUENCE [LARGE SCALE GENOMIC DNA]</scope>
    <source>
        <strain evidence="8 9">DSM 43357</strain>
    </source>
</reference>
<evidence type="ECO:0000259" key="7">
    <source>
        <dbReference type="Pfam" id="PF04138"/>
    </source>
</evidence>
<keyword evidence="5 6" id="KW-0472">Membrane</keyword>
<dbReference type="PANTHER" id="PTHR38459:SF1">
    <property type="entry name" value="PROPHAGE BACTOPRENOL-LINKED GLUCOSE TRANSLOCASE HOMOLOG"/>
    <property type="match status" value="1"/>
</dbReference>
<evidence type="ECO:0000313" key="9">
    <source>
        <dbReference type="Proteomes" id="UP000198953"/>
    </source>
</evidence>
<keyword evidence="9" id="KW-1185">Reference proteome</keyword>
<dbReference type="EMBL" id="FOBF01000009">
    <property type="protein sequence ID" value="SEM04082.1"/>
    <property type="molecule type" value="Genomic_DNA"/>
</dbReference>
<feature type="transmembrane region" description="Helical" evidence="6">
    <location>
        <begin position="146"/>
        <end position="165"/>
    </location>
</feature>
<evidence type="ECO:0000256" key="3">
    <source>
        <dbReference type="ARBA" id="ARBA00022692"/>
    </source>
</evidence>
<dbReference type="Proteomes" id="UP000198953">
    <property type="component" value="Unassembled WGS sequence"/>
</dbReference>